<gene>
    <name evidence="18" type="primary">murC</name>
    <name evidence="18" type="ORF">P2L57_18635</name>
</gene>
<keyword evidence="4" id="KW-0963">Cytoplasm</keyword>
<comment type="caution">
    <text evidence="18">The sequence shown here is derived from an EMBL/GenBank/DDBJ whole genome shotgun (WGS) entry which is preliminary data.</text>
</comment>
<dbReference type="SUPFAM" id="SSF51984">
    <property type="entry name" value="MurCD N-terminal domain"/>
    <property type="match status" value="1"/>
</dbReference>
<keyword evidence="6" id="KW-0132">Cell division</keyword>
<name>A0ABT5Z1D9_9ACTN</name>
<dbReference type="Proteomes" id="UP001220022">
    <property type="component" value="Unassembled WGS sequence"/>
</dbReference>
<sequence length="490" mass="50500">MTETKYVELPGPERDFDWRRPYFVGIGGVGMAPLAAMCRAHGSAVAGHDRRESPAIGALKERGVQVTIGDRREAAWADLGRSSVVVRSTAVRDDDPLLQAARQAGIPVVHRSDLLAELMAGHRPVAVAGTHGKTTASAMLARALEEAGGDPSYVFGGDTEGPLSGVRVSPYESVFVAEADESDGSFTRYAPSVGVVLNVDDDHPERYAGVDDAVEAFIGFAATVREGGTLVCSADDAGARRVAEAASARGLVNVVLVGEADDAHWRVLDVTAARDGLSSQVVVCGPEESVHSFTVHTPGRHNAGNAVAALAAGVALGFTAADLLPGLQAFAGVERRLQVVGDARGVVLIDSFAHHPTAITADIAAARAVAGDGGRVIVVCQPSGYGRVQALARALGQALAAADEVFLLKLHDLVGDPVPGVDSELIAGCLRDSARHAAVQVREGLATVRALDAVVKPGDVVLTTGPGQEVTRVAEGTLCALASAVFAPVV</sequence>
<dbReference type="Pfam" id="PF02875">
    <property type="entry name" value="Mur_ligase_C"/>
    <property type="match status" value="1"/>
</dbReference>
<accession>A0ABT5Z1D9</accession>
<comment type="subcellular location">
    <subcellularLocation>
        <location evidence="1">Cytoplasm</location>
    </subcellularLocation>
</comment>
<evidence type="ECO:0000256" key="9">
    <source>
        <dbReference type="ARBA" id="ARBA00022960"/>
    </source>
</evidence>
<feature type="domain" description="Mur ligase C-terminal" evidence="16">
    <location>
        <begin position="335"/>
        <end position="466"/>
    </location>
</feature>
<keyword evidence="8" id="KW-0067">ATP-binding</keyword>
<dbReference type="InterPro" id="IPR013221">
    <property type="entry name" value="Mur_ligase_cen"/>
</dbReference>
<dbReference type="SUPFAM" id="SSF53244">
    <property type="entry name" value="MurD-like peptide ligases, peptide-binding domain"/>
    <property type="match status" value="1"/>
</dbReference>
<comment type="catalytic activity">
    <reaction evidence="13">
        <text>UDP-N-acetyl-alpha-D-muramate + L-alanine + ATP = UDP-N-acetyl-alpha-D-muramoyl-L-alanine + ADP + phosphate + H(+)</text>
        <dbReference type="Rhea" id="RHEA:23372"/>
        <dbReference type="ChEBI" id="CHEBI:15378"/>
        <dbReference type="ChEBI" id="CHEBI:30616"/>
        <dbReference type="ChEBI" id="CHEBI:43474"/>
        <dbReference type="ChEBI" id="CHEBI:57972"/>
        <dbReference type="ChEBI" id="CHEBI:70757"/>
        <dbReference type="ChEBI" id="CHEBI:83898"/>
        <dbReference type="ChEBI" id="CHEBI:456216"/>
        <dbReference type="EC" id="6.3.2.8"/>
    </reaction>
</comment>
<dbReference type="Pfam" id="PF08245">
    <property type="entry name" value="Mur_ligase_M"/>
    <property type="match status" value="1"/>
</dbReference>
<evidence type="ECO:0000259" key="17">
    <source>
        <dbReference type="Pfam" id="PF08245"/>
    </source>
</evidence>
<dbReference type="GO" id="GO:0008763">
    <property type="term" value="F:UDP-N-acetylmuramate-L-alanine ligase activity"/>
    <property type="evidence" value="ECO:0007669"/>
    <property type="project" value="UniProtKB-EC"/>
</dbReference>
<evidence type="ECO:0000256" key="14">
    <source>
        <dbReference type="NCBIfam" id="TIGR01082"/>
    </source>
</evidence>
<evidence type="ECO:0000256" key="12">
    <source>
        <dbReference type="ARBA" id="ARBA00023316"/>
    </source>
</evidence>
<protein>
    <recommendedName>
        <fullName evidence="3 14">UDP-N-acetylmuramate--L-alanine ligase</fullName>
        <ecNumber evidence="3 14">6.3.2.8</ecNumber>
    </recommendedName>
</protein>
<proteinExistence type="predicted"/>
<dbReference type="Gene3D" id="3.90.190.20">
    <property type="entry name" value="Mur ligase, C-terminal domain"/>
    <property type="match status" value="1"/>
</dbReference>
<evidence type="ECO:0000313" key="19">
    <source>
        <dbReference type="Proteomes" id="UP001220022"/>
    </source>
</evidence>
<evidence type="ECO:0000259" key="16">
    <source>
        <dbReference type="Pfam" id="PF02875"/>
    </source>
</evidence>
<comment type="pathway">
    <text evidence="2">Cell wall biogenesis; peptidoglycan biosynthesis.</text>
</comment>
<evidence type="ECO:0000259" key="15">
    <source>
        <dbReference type="Pfam" id="PF01225"/>
    </source>
</evidence>
<dbReference type="InterPro" id="IPR036615">
    <property type="entry name" value="Mur_ligase_C_dom_sf"/>
</dbReference>
<dbReference type="Gene3D" id="3.40.50.720">
    <property type="entry name" value="NAD(P)-binding Rossmann-like Domain"/>
    <property type="match status" value="1"/>
</dbReference>
<keyword evidence="19" id="KW-1185">Reference proteome</keyword>
<reference evidence="18 19" key="1">
    <citation type="submission" date="2023-03" db="EMBL/GenBank/DDBJ databases">
        <title>Draft genome sequence of type strain Streptomyces ferralitis JCM 14344.</title>
        <authorList>
            <person name="Klaysubun C."/>
            <person name="Duangmal K."/>
        </authorList>
    </citation>
    <scope>NUCLEOTIDE SEQUENCE [LARGE SCALE GENOMIC DNA]</scope>
    <source>
        <strain evidence="18 19">JCM 14344</strain>
    </source>
</reference>
<feature type="domain" description="Mur ligase N-terminal catalytic" evidence="15">
    <location>
        <begin position="22"/>
        <end position="122"/>
    </location>
</feature>
<evidence type="ECO:0000313" key="18">
    <source>
        <dbReference type="EMBL" id="MDF2257659.1"/>
    </source>
</evidence>
<evidence type="ECO:0000256" key="2">
    <source>
        <dbReference type="ARBA" id="ARBA00004752"/>
    </source>
</evidence>
<evidence type="ECO:0000256" key="8">
    <source>
        <dbReference type="ARBA" id="ARBA00022840"/>
    </source>
</evidence>
<evidence type="ECO:0000256" key="1">
    <source>
        <dbReference type="ARBA" id="ARBA00004496"/>
    </source>
</evidence>
<evidence type="ECO:0000256" key="6">
    <source>
        <dbReference type="ARBA" id="ARBA00022618"/>
    </source>
</evidence>
<dbReference type="EMBL" id="JARHTQ010000011">
    <property type="protein sequence ID" value="MDF2257659.1"/>
    <property type="molecule type" value="Genomic_DNA"/>
</dbReference>
<dbReference type="InterPro" id="IPR036565">
    <property type="entry name" value="Mur-like_cat_sf"/>
</dbReference>
<dbReference type="NCBIfam" id="TIGR01082">
    <property type="entry name" value="murC"/>
    <property type="match status" value="1"/>
</dbReference>
<dbReference type="EC" id="6.3.2.8" evidence="3 14"/>
<evidence type="ECO:0000256" key="7">
    <source>
        <dbReference type="ARBA" id="ARBA00022741"/>
    </source>
</evidence>
<keyword evidence="9" id="KW-0133">Cell shape</keyword>
<dbReference type="InterPro" id="IPR050061">
    <property type="entry name" value="MurCDEF_pg_biosynth"/>
</dbReference>
<feature type="domain" description="Mur ligase central" evidence="17">
    <location>
        <begin position="127"/>
        <end position="312"/>
    </location>
</feature>
<dbReference type="SUPFAM" id="SSF53623">
    <property type="entry name" value="MurD-like peptide ligases, catalytic domain"/>
    <property type="match status" value="1"/>
</dbReference>
<dbReference type="Gene3D" id="3.40.1190.10">
    <property type="entry name" value="Mur-like, catalytic domain"/>
    <property type="match status" value="1"/>
</dbReference>
<dbReference type="PANTHER" id="PTHR43445:SF3">
    <property type="entry name" value="UDP-N-ACETYLMURAMATE--L-ALANINE LIGASE"/>
    <property type="match status" value="1"/>
</dbReference>
<dbReference type="InterPro" id="IPR005758">
    <property type="entry name" value="UDP-N-AcMur_Ala_ligase_MurC"/>
</dbReference>
<dbReference type="Pfam" id="PF01225">
    <property type="entry name" value="Mur_ligase"/>
    <property type="match status" value="1"/>
</dbReference>
<keyword evidence="5 18" id="KW-0436">Ligase</keyword>
<evidence type="ECO:0000256" key="11">
    <source>
        <dbReference type="ARBA" id="ARBA00023306"/>
    </source>
</evidence>
<organism evidence="18 19">
    <name type="scientific">Streptantibioticus ferralitis</name>
    <dbReference type="NCBI Taxonomy" id="236510"/>
    <lineage>
        <taxon>Bacteria</taxon>
        <taxon>Bacillati</taxon>
        <taxon>Actinomycetota</taxon>
        <taxon>Actinomycetes</taxon>
        <taxon>Kitasatosporales</taxon>
        <taxon>Streptomycetaceae</taxon>
        <taxon>Streptantibioticus</taxon>
    </lineage>
</organism>
<evidence type="ECO:0000256" key="10">
    <source>
        <dbReference type="ARBA" id="ARBA00022984"/>
    </source>
</evidence>
<dbReference type="InterPro" id="IPR004101">
    <property type="entry name" value="Mur_ligase_C"/>
</dbReference>
<keyword evidence="11" id="KW-0131">Cell cycle</keyword>
<dbReference type="PANTHER" id="PTHR43445">
    <property type="entry name" value="UDP-N-ACETYLMURAMATE--L-ALANINE LIGASE-RELATED"/>
    <property type="match status" value="1"/>
</dbReference>
<dbReference type="InterPro" id="IPR000713">
    <property type="entry name" value="Mur_ligase_N"/>
</dbReference>
<evidence type="ECO:0000256" key="5">
    <source>
        <dbReference type="ARBA" id="ARBA00022598"/>
    </source>
</evidence>
<evidence type="ECO:0000256" key="13">
    <source>
        <dbReference type="ARBA" id="ARBA00047833"/>
    </source>
</evidence>
<evidence type="ECO:0000256" key="4">
    <source>
        <dbReference type="ARBA" id="ARBA00022490"/>
    </source>
</evidence>
<keyword evidence="7" id="KW-0547">Nucleotide-binding</keyword>
<keyword evidence="10" id="KW-0573">Peptidoglycan synthesis</keyword>
<dbReference type="RefSeq" id="WP_275815901.1">
    <property type="nucleotide sequence ID" value="NZ_BAAANM010000022.1"/>
</dbReference>
<keyword evidence="12" id="KW-0961">Cell wall biogenesis/degradation</keyword>
<evidence type="ECO:0000256" key="3">
    <source>
        <dbReference type="ARBA" id="ARBA00012211"/>
    </source>
</evidence>